<sequence>MKERIMTTIERLRATVIEELTEGQINGTTAATRLNLSVRQIKRLKVKFKENGHDGLIHEARGKTGLRKININLENNIVKIIKEKYWDFGPLMAYEKLHEFHQIKIGRETIRAIMIRNDIWKLKKRKRSQYFSWRERRSSYGELQQFDGSYHNWFEGRNPLLPEVCLLASIDDTTGRITNAKFDHNESTNAVFKFWWEYIKQNGIPSEIYLDKFSTYKINHPAAVDNAELMTQFRRAMKELGVHIILANTAQAKGRVERLFGTLQDRLIKEMRLANISTIEDANKFLKEKFILWFNSRFAVIPKSNNNCHRNLDISTTSRLNGIFAKHYVRGINNDFTIQYNSKWYQLKEIQPTTIFKTEKVMIEERLDNTIKIKYKNHYLNFFLLPDKPLKVKSSPIILTEHKSNWVPPIDHPWRQFSYA</sequence>
<dbReference type="SUPFAM" id="SSF53098">
    <property type="entry name" value="Ribonuclease H-like"/>
    <property type="match status" value="1"/>
</dbReference>
<feature type="domain" description="Integrase catalytic" evidence="1">
    <location>
        <begin position="134"/>
        <end position="324"/>
    </location>
</feature>
<dbReference type="InterPro" id="IPR012337">
    <property type="entry name" value="RNaseH-like_sf"/>
</dbReference>
<accession>A0A2M7BVK3</accession>
<organism evidence="2 3">
    <name type="scientific">Candidatus Roizmanbacteria bacterium CG03_land_8_20_14_0_80_35_26</name>
    <dbReference type="NCBI Taxonomy" id="1974845"/>
    <lineage>
        <taxon>Bacteria</taxon>
        <taxon>Candidatus Roizmaniibacteriota</taxon>
    </lineage>
</organism>
<dbReference type="EMBL" id="PEUY01000074">
    <property type="protein sequence ID" value="PIV10597.1"/>
    <property type="molecule type" value="Genomic_DNA"/>
</dbReference>
<dbReference type="NCBIfam" id="NF033594">
    <property type="entry name" value="transpos_ISNCY_2"/>
    <property type="match status" value="1"/>
</dbReference>
<evidence type="ECO:0000259" key="1">
    <source>
        <dbReference type="PROSITE" id="PS50994"/>
    </source>
</evidence>
<dbReference type="PANTHER" id="PTHR35004:SF7">
    <property type="entry name" value="INTEGRASE PROTEIN"/>
    <property type="match status" value="1"/>
</dbReference>
<reference evidence="3" key="1">
    <citation type="submission" date="2017-09" db="EMBL/GenBank/DDBJ databases">
        <title>Depth-based differentiation of microbial function through sediment-hosted aquifers and enrichment of novel symbionts in the deep terrestrial subsurface.</title>
        <authorList>
            <person name="Probst A.J."/>
            <person name="Ladd B."/>
            <person name="Jarett J.K."/>
            <person name="Geller-Mcgrath D.E."/>
            <person name="Sieber C.M.K."/>
            <person name="Emerson J.B."/>
            <person name="Anantharaman K."/>
            <person name="Thomas B.C."/>
            <person name="Malmstrom R."/>
            <person name="Stieglmeier M."/>
            <person name="Klingl A."/>
            <person name="Woyke T."/>
            <person name="Ryan C.M."/>
            <person name="Banfield J.F."/>
        </authorList>
    </citation>
    <scope>NUCLEOTIDE SEQUENCE [LARGE SCALE GENOMIC DNA]</scope>
</reference>
<dbReference type="InterPro" id="IPR047797">
    <property type="entry name" value="ISNCY_transpos"/>
</dbReference>
<gene>
    <name evidence="2" type="ORF">COS50_04600</name>
</gene>
<evidence type="ECO:0000313" key="2">
    <source>
        <dbReference type="EMBL" id="PIV10597.1"/>
    </source>
</evidence>
<dbReference type="InterPro" id="IPR036397">
    <property type="entry name" value="RNaseH_sf"/>
</dbReference>
<dbReference type="Gene3D" id="3.30.420.10">
    <property type="entry name" value="Ribonuclease H-like superfamily/Ribonuclease H"/>
    <property type="match status" value="1"/>
</dbReference>
<dbReference type="GO" id="GO:0015074">
    <property type="term" value="P:DNA integration"/>
    <property type="evidence" value="ECO:0007669"/>
    <property type="project" value="InterPro"/>
</dbReference>
<dbReference type="InterPro" id="IPR001584">
    <property type="entry name" value="Integrase_cat-core"/>
</dbReference>
<dbReference type="PROSITE" id="PS50994">
    <property type="entry name" value="INTEGRASE"/>
    <property type="match status" value="1"/>
</dbReference>
<dbReference type="Proteomes" id="UP000230673">
    <property type="component" value="Unassembled WGS sequence"/>
</dbReference>
<protein>
    <submittedName>
        <fullName evidence="2">ISNCY family transposase</fullName>
    </submittedName>
</protein>
<comment type="caution">
    <text evidence="2">The sequence shown here is derived from an EMBL/GenBank/DDBJ whole genome shotgun (WGS) entry which is preliminary data.</text>
</comment>
<dbReference type="PANTHER" id="PTHR35004">
    <property type="entry name" value="TRANSPOSASE RV3428C-RELATED"/>
    <property type="match status" value="1"/>
</dbReference>
<dbReference type="InterPro" id="IPR009057">
    <property type="entry name" value="Homeodomain-like_sf"/>
</dbReference>
<dbReference type="AlphaFoldDB" id="A0A2M7BVK3"/>
<evidence type="ECO:0000313" key="3">
    <source>
        <dbReference type="Proteomes" id="UP000230673"/>
    </source>
</evidence>
<dbReference type="SUPFAM" id="SSF46689">
    <property type="entry name" value="Homeodomain-like"/>
    <property type="match status" value="1"/>
</dbReference>
<dbReference type="GO" id="GO:0003676">
    <property type="term" value="F:nucleic acid binding"/>
    <property type="evidence" value="ECO:0007669"/>
    <property type="project" value="InterPro"/>
</dbReference>
<proteinExistence type="predicted"/>
<name>A0A2M7BVK3_9BACT</name>